<dbReference type="SUPFAM" id="SSF53448">
    <property type="entry name" value="Nucleotide-diphospho-sugar transferases"/>
    <property type="match status" value="1"/>
</dbReference>
<dbReference type="InterPro" id="IPR029044">
    <property type="entry name" value="Nucleotide-diphossugar_trans"/>
</dbReference>
<dbReference type="Proteomes" id="UP001300012">
    <property type="component" value="Unassembled WGS sequence"/>
</dbReference>
<evidence type="ECO:0000313" key="10">
    <source>
        <dbReference type="Proteomes" id="UP001300012"/>
    </source>
</evidence>
<gene>
    <name evidence="9" type="ORF">NV381_32825</name>
</gene>
<accession>A0ABT1YS31</accession>
<evidence type="ECO:0000313" key="9">
    <source>
        <dbReference type="EMBL" id="MCR8635987.1"/>
    </source>
</evidence>
<dbReference type="PANTHER" id="PTHR48090:SF1">
    <property type="entry name" value="PROPHAGE BACTOPRENOL GLUCOSYL TRANSFERASE HOMOLOG"/>
    <property type="match status" value="1"/>
</dbReference>
<dbReference type="Pfam" id="PF00535">
    <property type="entry name" value="Glycos_transf_2"/>
    <property type="match status" value="1"/>
</dbReference>
<evidence type="ECO:0000256" key="5">
    <source>
        <dbReference type="ARBA" id="ARBA00022989"/>
    </source>
</evidence>
<evidence type="ECO:0000256" key="7">
    <source>
        <dbReference type="SAM" id="Phobius"/>
    </source>
</evidence>
<protein>
    <submittedName>
        <fullName evidence="9">Glycosyltransferase family 2 protein</fullName>
    </submittedName>
</protein>
<keyword evidence="6 7" id="KW-0472">Membrane</keyword>
<feature type="transmembrane region" description="Helical" evidence="7">
    <location>
        <begin position="259"/>
        <end position="285"/>
    </location>
</feature>
<sequence length="316" mass="36207">MKLSIVTTLYRSSPYINEFYERISAVVKKLTEEYEIIFVNDGSPDNSLELSIELHKKDNKVKVINLSKNFGHHKAIMTGLKYSKGDLVFLIDSDLEEDPELLEKFWVEMTNNSSADVIYGVQESRRGDFVEKITGNLFYKIYNLLSSEKVVENSAMSRLMRKSYVKALVSHQEREIFLMGLWSISGFNQSPMTIKKYSTSPSTYTLNKKINLMVNALTSFSNKPLEFIFHFGVMISIASLIFILYLLTRQLFFGVSMQGWTSVIVSIWLVGGIVIFSIGLVGIYISKIFTEVKQRPYTIVKDFFDKENTLEGESND</sequence>
<evidence type="ECO:0000256" key="3">
    <source>
        <dbReference type="ARBA" id="ARBA00022679"/>
    </source>
</evidence>
<dbReference type="CDD" id="cd04187">
    <property type="entry name" value="DPM1_like_bac"/>
    <property type="match status" value="1"/>
</dbReference>
<dbReference type="EMBL" id="JANQBD010000034">
    <property type="protein sequence ID" value="MCR8635987.1"/>
    <property type="molecule type" value="Genomic_DNA"/>
</dbReference>
<keyword evidence="2" id="KW-0328">Glycosyltransferase</keyword>
<evidence type="ECO:0000256" key="2">
    <source>
        <dbReference type="ARBA" id="ARBA00022676"/>
    </source>
</evidence>
<keyword evidence="4 7" id="KW-0812">Transmembrane</keyword>
<reference evidence="9 10" key="1">
    <citation type="submission" date="2022-08" db="EMBL/GenBank/DDBJ databases">
        <title>Paenibacillus endoradicis sp. nov., Paenibacillus radicibacter sp. nov and Paenibacillus pararadicis sp. nov., three cold-adapted plant growth-promoting bacteria isolated from root of Larix gmelinii in Great Khingan.</title>
        <authorList>
            <person name="Xue H."/>
        </authorList>
    </citation>
    <scope>NUCLEOTIDE SEQUENCE [LARGE SCALE GENOMIC DNA]</scope>
    <source>
        <strain evidence="9 10">N5-1-1-5</strain>
    </source>
</reference>
<comment type="caution">
    <text evidence="9">The sequence shown here is derived from an EMBL/GenBank/DDBJ whole genome shotgun (WGS) entry which is preliminary data.</text>
</comment>
<name>A0ABT1YS31_9BACL</name>
<comment type="subcellular location">
    <subcellularLocation>
        <location evidence="1">Membrane</location>
        <topology evidence="1">Multi-pass membrane protein</topology>
    </subcellularLocation>
</comment>
<evidence type="ECO:0000256" key="6">
    <source>
        <dbReference type="ARBA" id="ARBA00023136"/>
    </source>
</evidence>
<dbReference type="Gene3D" id="3.90.550.10">
    <property type="entry name" value="Spore Coat Polysaccharide Biosynthesis Protein SpsA, Chain A"/>
    <property type="match status" value="1"/>
</dbReference>
<keyword evidence="3" id="KW-0808">Transferase</keyword>
<evidence type="ECO:0000256" key="4">
    <source>
        <dbReference type="ARBA" id="ARBA00022692"/>
    </source>
</evidence>
<dbReference type="PANTHER" id="PTHR48090">
    <property type="entry name" value="UNDECAPRENYL-PHOSPHATE 4-DEOXY-4-FORMAMIDO-L-ARABINOSE TRANSFERASE-RELATED"/>
    <property type="match status" value="1"/>
</dbReference>
<feature type="domain" description="Glycosyltransferase 2-like" evidence="8">
    <location>
        <begin position="4"/>
        <end position="167"/>
    </location>
</feature>
<dbReference type="InterPro" id="IPR050256">
    <property type="entry name" value="Glycosyltransferase_2"/>
</dbReference>
<organism evidence="9 10">
    <name type="scientific">Paenibacillus radicis</name>
    <name type="common">ex Xue et al. 2023</name>
    <dbReference type="NCBI Taxonomy" id="2972489"/>
    <lineage>
        <taxon>Bacteria</taxon>
        <taxon>Bacillati</taxon>
        <taxon>Bacillota</taxon>
        <taxon>Bacilli</taxon>
        <taxon>Bacillales</taxon>
        <taxon>Paenibacillaceae</taxon>
        <taxon>Paenibacillus</taxon>
    </lineage>
</organism>
<evidence type="ECO:0000259" key="8">
    <source>
        <dbReference type="Pfam" id="PF00535"/>
    </source>
</evidence>
<evidence type="ECO:0000256" key="1">
    <source>
        <dbReference type="ARBA" id="ARBA00004141"/>
    </source>
</evidence>
<dbReference type="RefSeq" id="WP_258217528.1">
    <property type="nucleotide sequence ID" value="NZ_JANQBD010000034.1"/>
</dbReference>
<dbReference type="InterPro" id="IPR001173">
    <property type="entry name" value="Glyco_trans_2-like"/>
</dbReference>
<keyword evidence="10" id="KW-1185">Reference proteome</keyword>
<proteinExistence type="predicted"/>
<feature type="transmembrane region" description="Helical" evidence="7">
    <location>
        <begin position="227"/>
        <end position="247"/>
    </location>
</feature>
<keyword evidence="5 7" id="KW-1133">Transmembrane helix</keyword>